<comment type="function">
    <text evidence="13">Participates actively in the response to hyperosmotic and heat shock by preventing the aggregation of stress-denatured proteins and by disaggregating proteins, also in an autonomous, DnaK-independent fashion. Unfolded proteins bind initially to DnaJ; upon interaction with the DnaJ-bound protein, DnaK hydrolyzes its bound ATP, resulting in the formation of a stable complex. GrpE releases ADP from DnaK; ATP binding to DnaK triggers the release of the substrate protein, thus completing the reaction cycle. Several rounds of ATP-dependent interactions between DnaJ, DnaK and GrpE are required for fully efficient folding. Also involved, together with DnaK and GrpE, in the DNA replication of plasmids through activation of initiation proteins.</text>
</comment>
<dbReference type="PROSITE" id="PS51188">
    <property type="entry name" value="ZF_CR"/>
    <property type="match status" value="1"/>
</dbReference>
<dbReference type="GO" id="GO:0031072">
    <property type="term" value="F:heat shock protein binding"/>
    <property type="evidence" value="ECO:0007669"/>
    <property type="project" value="InterPro"/>
</dbReference>
<gene>
    <name evidence="13" type="primary">dnaJ</name>
    <name evidence="17" type="ORF">SAMN05216588_105208</name>
</gene>
<comment type="subcellular location">
    <subcellularLocation>
        <location evidence="1 13">Cytoplasm</location>
    </subcellularLocation>
</comment>
<feature type="repeat" description="CXXCXGXG motif" evidence="13">
    <location>
        <begin position="165"/>
        <end position="172"/>
    </location>
</feature>
<feature type="domain" description="J" evidence="15">
    <location>
        <begin position="5"/>
        <end position="70"/>
    </location>
</feature>
<evidence type="ECO:0000313" key="17">
    <source>
        <dbReference type="EMBL" id="SDH55160.1"/>
    </source>
</evidence>
<keyword evidence="10 13" id="KW-0143">Chaperone</keyword>
<dbReference type="HAMAP" id="MF_01152">
    <property type="entry name" value="DnaJ"/>
    <property type="match status" value="1"/>
</dbReference>
<evidence type="ECO:0000256" key="6">
    <source>
        <dbReference type="ARBA" id="ARBA00022737"/>
    </source>
</evidence>
<dbReference type="GO" id="GO:0005524">
    <property type="term" value="F:ATP binding"/>
    <property type="evidence" value="ECO:0007669"/>
    <property type="project" value="InterPro"/>
</dbReference>
<evidence type="ECO:0000256" key="3">
    <source>
        <dbReference type="ARBA" id="ARBA00022490"/>
    </source>
</evidence>
<feature type="binding site" evidence="13">
    <location>
        <position position="187"/>
    </location>
    <ligand>
        <name>Zn(2+)</name>
        <dbReference type="ChEBI" id="CHEBI:29105"/>
        <label>2</label>
    </ligand>
</feature>
<dbReference type="PANTHER" id="PTHR43096:SF48">
    <property type="entry name" value="CHAPERONE PROTEIN DNAJ"/>
    <property type="match status" value="1"/>
</dbReference>
<organism evidence="17 18">
    <name type="scientific">Phytopseudomonas flavescens</name>
    <dbReference type="NCBI Taxonomy" id="29435"/>
    <lineage>
        <taxon>Bacteria</taxon>
        <taxon>Pseudomonadati</taxon>
        <taxon>Pseudomonadota</taxon>
        <taxon>Gammaproteobacteria</taxon>
        <taxon>Pseudomonadales</taxon>
        <taxon>Pseudomonadaceae</taxon>
        <taxon>Phytopseudomonas</taxon>
    </lineage>
</organism>
<dbReference type="PROSITE" id="PS50076">
    <property type="entry name" value="DNAJ_2"/>
    <property type="match status" value="1"/>
</dbReference>
<proteinExistence type="inferred from homology"/>
<keyword evidence="7 13" id="KW-0863">Zinc-finger</keyword>
<dbReference type="Gene3D" id="1.10.287.110">
    <property type="entry name" value="DnaJ domain"/>
    <property type="match status" value="1"/>
</dbReference>
<dbReference type="FunFam" id="2.10.230.10:FF:000002">
    <property type="entry name" value="Molecular chaperone DnaJ"/>
    <property type="match status" value="1"/>
</dbReference>
<dbReference type="Gene3D" id="2.10.230.10">
    <property type="entry name" value="Heat shock protein DnaJ, cysteine-rich domain"/>
    <property type="match status" value="1"/>
</dbReference>
<keyword evidence="5 13" id="KW-0479">Metal-binding</keyword>
<feature type="binding site" evidence="13">
    <location>
        <position position="190"/>
    </location>
    <ligand>
        <name>Zn(2+)</name>
        <dbReference type="ChEBI" id="CHEBI:29105"/>
        <label>2</label>
    </ligand>
</feature>
<feature type="binding site" evidence="13">
    <location>
        <position position="148"/>
    </location>
    <ligand>
        <name>Zn(2+)</name>
        <dbReference type="ChEBI" id="CHEBI:29105"/>
        <label>1</label>
    </ligand>
</feature>
<dbReference type="FunFam" id="2.60.260.20:FF:000004">
    <property type="entry name" value="Molecular chaperone DnaJ"/>
    <property type="match status" value="1"/>
</dbReference>
<feature type="binding site" evidence="13">
    <location>
        <position position="204"/>
    </location>
    <ligand>
        <name>Zn(2+)</name>
        <dbReference type="ChEBI" id="CHEBI:29105"/>
        <label>1</label>
    </ligand>
</feature>
<evidence type="ECO:0000256" key="1">
    <source>
        <dbReference type="ARBA" id="ARBA00004496"/>
    </source>
</evidence>
<comment type="domain">
    <text evidence="13">The J domain is necessary and sufficient to stimulate DnaK ATPase activity. Zinc center 1 plays an important role in the autonomous, DnaK-independent chaperone activity of DnaJ. Zinc center 2 is essential for interaction with DnaK and for DnaJ activity.</text>
</comment>
<evidence type="ECO:0000313" key="18">
    <source>
        <dbReference type="Proteomes" id="UP000198606"/>
    </source>
</evidence>
<keyword evidence="4 13" id="KW-0235">DNA replication</keyword>
<evidence type="ECO:0000256" key="7">
    <source>
        <dbReference type="ARBA" id="ARBA00022771"/>
    </source>
</evidence>
<dbReference type="InterPro" id="IPR036410">
    <property type="entry name" value="HSP_DnaJ_Cys-rich_dom_sf"/>
</dbReference>
<keyword evidence="9 13" id="KW-0346">Stress response</keyword>
<dbReference type="InterPro" id="IPR008971">
    <property type="entry name" value="HSP40/DnaJ_pept-bd"/>
</dbReference>
<reference evidence="17 18" key="1">
    <citation type="submission" date="2016-10" db="EMBL/GenBank/DDBJ databases">
        <authorList>
            <person name="de Groot N.N."/>
        </authorList>
    </citation>
    <scope>NUCLEOTIDE SEQUENCE [LARGE SCALE GENOMIC DNA]</scope>
    <source>
        <strain evidence="17 18">LMG 18387</strain>
    </source>
</reference>
<dbReference type="GO" id="GO:0051082">
    <property type="term" value="F:unfolded protein binding"/>
    <property type="evidence" value="ECO:0007669"/>
    <property type="project" value="UniProtKB-UniRule"/>
</dbReference>
<dbReference type="SUPFAM" id="SSF57938">
    <property type="entry name" value="DnaJ/Hsp40 cysteine-rich domain"/>
    <property type="match status" value="1"/>
</dbReference>
<dbReference type="CDD" id="cd10719">
    <property type="entry name" value="DnaJ_zf"/>
    <property type="match status" value="1"/>
</dbReference>
<evidence type="ECO:0000256" key="13">
    <source>
        <dbReference type="HAMAP-Rule" id="MF_01152"/>
    </source>
</evidence>
<comment type="subunit">
    <text evidence="2 13">Homodimer.</text>
</comment>
<feature type="zinc finger region" description="CR-type" evidence="14">
    <location>
        <begin position="135"/>
        <end position="213"/>
    </location>
</feature>
<feature type="binding site" evidence="13">
    <location>
        <position position="165"/>
    </location>
    <ligand>
        <name>Zn(2+)</name>
        <dbReference type="ChEBI" id="CHEBI:29105"/>
        <label>2</label>
    </ligand>
</feature>
<feature type="repeat" description="CXXCXGXG motif" evidence="13">
    <location>
        <begin position="187"/>
        <end position="194"/>
    </location>
</feature>
<dbReference type="AlphaFoldDB" id="A0A1G8DCV5"/>
<dbReference type="CDD" id="cd10747">
    <property type="entry name" value="DnaJ_C"/>
    <property type="match status" value="1"/>
</dbReference>
<dbReference type="Pfam" id="PF00684">
    <property type="entry name" value="DnaJ_CXXCXGXG"/>
    <property type="match status" value="1"/>
</dbReference>
<evidence type="ECO:0000256" key="8">
    <source>
        <dbReference type="ARBA" id="ARBA00022833"/>
    </source>
</evidence>
<dbReference type="PANTHER" id="PTHR43096">
    <property type="entry name" value="DNAJ HOMOLOG 1, MITOCHONDRIAL-RELATED"/>
    <property type="match status" value="1"/>
</dbReference>
<evidence type="ECO:0000256" key="11">
    <source>
        <dbReference type="ARBA" id="ARBA00061004"/>
    </source>
</evidence>
<feature type="binding site" evidence="13">
    <location>
        <position position="168"/>
    </location>
    <ligand>
        <name>Zn(2+)</name>
        <dbReference type="ChEBI" id="CHEBI:29105"/>
        <label>2</label>
    </ligand>
</feature>
<evidence type="ECO:0000256" key="4">
    <source>
        <dbReference type="ARBA" id="ARBA00022705"/>
    </source>
</evidence>
<name>A0A1G8DCV5_9GAMM</name>
<dbReference type="NCBIfam" id="TIGR02349">
    <property type="entry name" value="DnaJ_bact"/>
    <property type="match status" value="1"/>
</dbReference>
<dbReference type="SUPFAM" id="SSF49493">
    <property type="entry name" value="HSP40/DnaJ peptide-binding domain"/>
    <property type="match status" value="2"/>
</dbReference>
<evidence type="ECO:0000259" key="15">
    <source>
        <dbReference type="PROSITE" id="PS50076"/>
    </source>
</evidence>
<keyword evidence="8 13" id="KW-0862">Zinc</keyword>
<dbReference type="FunFam" id="1.10.287.110:FF:000051">
    <property type="entry name" value="Molecular chaperone DnaJ"/>
    <property type="match status" value="1"/>
</dbReference>
<dbReference type="GO" id="GO:0005737">
    <property type="term" value="C:cytoplasm"/>
    <property type="evidence" value="ECO:0007669"/>
    <property type="project" value="UniProtKB-SubCell"/>
</dbReference>
<dbReference type="EMBL" id="FNDG01000005">
    <property type="protein sequence ID" value="SDH55160.1"/>
    <property type="molecule type" value="Genomic_DNA"/>
</dbReference>
<feature type="domain" description="CR-type" evidence="16">
    <location>
        <begin position="135"/>
        <end position="213"/>
    </location>
</feature>
<dbReference type="GO" id="GO:0009408">
    <property type="term" value="P:response to heat"/>
    <property type="evidence" value="ECO:0007669"/>
    <property type="project" value="InterPro"/>
</dbReference>
<feature type="repeat" description="CXXCXGXG motif" evidence="13">
    <location>
        <begin position="148"/>
        <end position="155"/>
    </location>
</feature>
<dbReference type="Proteomes" id="UP000198606">
    <property type="component" value="Unassembled WGS sequence"/>
</dbReference>
<evidence type="ECO:0000256" key="2">
    <source>
        <dbReference type="ARBA" id="ARBA00011738"/>
    </source>
</evidence>
<feature type="repeat" description="CXXCXGXG motif" evidence="13">
    <location>
        <begin position="201"/>
        <end position="208"/>
    </location>
</feature>
<accession>A0A1G8DCV5</accession>
<dbReference type="InterPro" id="IPR036869">
    <property type="entry name" value="J_dom_sf"/>
</dbReference>
<dbReference type="InterPro" id="IPR001305">
    <property type="entry name" value="HSP_DnaJ_Cys-rich_dom"/>
</dbReference>
<dbReference type="PRINTS" id="PR00625">
    <property type="entry name" value="JDOMAIN"/>
</dbReference>
<dbReference type="InterPro" id="IPR012724">
    <property type="entry name" value="DnaJ"/>
</dbReference>
<dbReference type="SUPFAM" id="SSF46565">
    <property type="entry name" value="Chaperone J-domain"/>
    <property type="match status" value="1"/>
</dbReference>
<dbReference type="NCBIfam" id="NF008035">
    <property type="entry name" value="PRK10767.1"/>
    <property type="match status" value="1"/>
</dbReference>
<dbReference type="GO" id="GO:0042026">
    <property type="term" value="P:protein refolding"/>
    <property type="evidence" value="ECO:0007669"/>
    <property type="project" value="TreeGrafter"/>
</dbReference>
<evidence type="ECO:0000256" key="10">
    <source>
        <dbReference type="ARBA" id="ARBA00023186"/>
    </source>
</evidence>
<dbReference type="CDD" id="cd06257">
    <property type="entry name" value="DnaJ"/>
    <property type="match status" value="1"/>
</dbReference>
<protein>
    <recommendedName>
        <fullName evidence="12 13">Chaperone protein DnaJ</fullName>
    </recommendedName>
</protein>
<evidence type="ECO:0000256" key="12">
    <source>
        <dbReference type="ARBA" id="ARBA00067609"/>
    </source>
</evidence>
<keyword evidence="3 13" id="KW-0963">Cytoplasm</keyword>
<dbReference type="Pfam" id="PF00226">
    <property type="entry name" value="DnaJ"/>
    <property type="match status" value="1"/>
</dbReference>
<dbReference type="GO" id="GO:0006260">
    <property type="term" value="P:DNA replication"/>
    <property type="evidence" value="ECO:0007669"/>
    <property type="project" value="UniProtKB-KW"/>
</dbReference>
<evidence type="ECO:0000256" key="9">
    <source>
        <dbReference type="ARBA" id="ARBA00023016"/>
    </source>
</evidence>
<feature type="binding site" evidence="13">
    <location>
        <position position="151"/>
    </location>
    <ligand>
        <name>Zn(2+)</name>
        <dbReference type="ChEBI" id="CHEBI:29105"/>
        <label>1</label>
    </ligand>
</feature>
<sequence>MAKRDYYEVLGVERGASEAELKKAYRRLAMKHHPDRNPGDKAAEDAFKEANEAYEVLSDAGKRSAYDQYGHAGVDPQMGGGGGFGGGGSANFSDIFGDVFSDFFGGQRGGQRGGAQRGSDLRYTLELDLEEAVRGTTVTIRVPTLVNCKVCEGSGAKKGTSPVTCTTCGGIGQVRMQQGFFSVQQTCPRCHGSGKMITDPCGSCHGHGRVEEHKTLSVKVPAGVDTGDRIRLSGEGEAGAMGGPAGDLYVVVNVREHAIFQRDGKHLYCEVPISFADAALGGELEVPTLDGRVKLKIPEGTQTGKLFRLRGKGVAPVRGGGAGDLMCKVAVETPVQLDRRQRELLEEFRQSLAGNSSHSPKANGWFEGVKRFFGDL</sequence>
<comment type="cofactor">
    <cofactor evidence="13">
        <name>Zn(2+)</name>
        <dbReference type="ChEBI" id="CHEBI:29105"/>
    </cofactor>
    <text evidence="13">Binds 2 Zn(2+) ions per monomer.</text>
</comment>
<feature type="binding site" evidence="13">
    <location>
        <position position="201"/>
    </location>
    <ligand>
        <name>Zn(2+)</name>
        <dbReference type="ChEBI" id="CHEBI:29105"/>
        <label>1</label>
    </ligand>
</feature>
<dbReference type="PROSITE" id="PS00636">
    <property type="entry name" value="DNAJ_1"/>
    <property type="match status" value="1"/>
</dbReference>
<dbReference type="RefSeq" id="WP_084304380.1">
    <property type="nucleotide sequence ID" value="NZ_FNDG01000005.1"/>
</dbReference>
<dbReference type="Pfam" id="PF01556">
    <property type="entry name" value="DnaJ_C"/>
    <property type="match status" value="1"/>
</dbReference>
<dbReference type="InterPro" id="IPR001623">
    <property type="entry name" value="DnaJ_domain"/>
</dbReference>
<dbReference type="Gene3D" id="2.60.260.20">
    <property type="entry name" value="Urease metallochaperone UreE, N-terminal domain"/>
    <property type="match status" value="2"/>
</dbReference>
<dbReference type="InterPro" id="IPR018253">
    <property type="entry name" value="DnaJ_domain_CS"/>
</dbReference>
<evidence type="ECO:0000256" key="14">
    <source>
        <dbReference type="PROSITE-ProRule" id="PRU00546"/>
    </source>
</evidence>
<keyword evidence="6 13" id="KW-0677">Repeat</keyword>
<evidence type="ECO:0000256" key="5">
    <source>
        <dbReference type="ARBA" id="ARBA00022723"/>
    </source>
</evidence>
<dbReference type="InterPro" id="IPR002939">
    <property type="entry name" value="DnaJ_C"/>
</dbReference>
<dbReference type="GO" id="GO:0008270">
    <property type="term" value="F:zinc ion binding"/>
    <property type="evidence" value="ECO:0007669"/>
    <property type="project" value="UniProtKB-UniRule"/>
</dbReference>
<comment type="similarity">
    <text evidence="11 13">Belongs to the DnaJ family.</text>
</comment>
<dbReference type="STRING" id="29435.SAMN05216588_105208"/>
<dbReference type="SMART" id="SM00271">
    <property type="entry name" value="DnaJ"/>
    <property type="match status" value="1"/>
</dbReference>
<evidence type="ECO:0000259" key="16">
    <source>
        <dbReference type="PROSITE" id="PS51188"/>
    </source>
</evidence>